<evidence type="ECO:0000313" key="3">
    <source>
        <dbReference type="Proteomes" id="UP001172155"/>
    </source>
</evidence>
<name>A0AA40F3J0_9PEZI</name>
<feature type="non-terminal residue" evidence="2">
    <location>
        <position position="288"/>
    </location>
</feature>
<accession>A0AA40F3J0</accession>
<keyword evidence="3" id="KW-1185">Reference proteome</keyword>
<dbReference type="Pfam" id="PF08939">
    <property type="entry name" value="Bles03"/>
    <property type="match status" value="1"/>
</dbReference>
<gene>
    <name evidence="2" type="ORF">B0T18DRAFT_321012</name>
</gene>
<evidence type="ECO:0000313" key="2">
    <source>
        <dbReference type="EMBL" id="KAK0750410.1"/>
    </source>
</evidence>
<dbReference type="InterPro" id="IPR015034">
    <property type="entry name" value="Bles03"/>
</dbReference>
<dbReference type="PANTHER" id="PTHR31977">
    <property type="entry name" value="UPF0696 PROTEIN C11ORF68"/>
    <property type="match status" value="1"/>
</dbReference>
<reference evidence="2" key="1">
    <citation type="submission" date="2023-06" db="EMBL/GenBank/DDBJ databases">
        <title>Genome-scale phylogeny and comparative genomics of the fungal order Sordariales.</title>
        <authorList>
            <consortium name="Lawrence Berkeley National Laboratory"/>
            <person name="Hensen N."/>
            <person name="Bonometti L."/>
            <person name="Westerberg I."/>
            <person name="Brannstrom I.O."/>
            <person name="Guillou S."/>
            <person name="Cros-Aarteil S."/>
            <person name="Calhoun S."/>
            <person name="Haridas S."/>
            <person name="Kuo A."/>
            <person name="Mondo S."/>
            <person name="Pangilinan J."/>
            <person name="Riley R."/>
            <person name="LaButti K."/>
            <person name="Andreopoulos B."/>
            <person name="Lipzen A."/>
            <person name="Chen C."/>
            <person name="Yanf M."/>
            <person name="Daum C."/>
            <person name="Ng V."/>
            <person name="Clum A."/>
            <person name="Steindorff A."/>
            <person name="Ohm R."/>
            <person name="Martin F."/>
            <person name="Silar P."/>
            <person name="Natvig D."/>
            <person name="Lalanne C."/>
            <person name="Gautier V."/>
            <person name="Ament-velasquez S.L."/>
            <person name="Kruys A."/>
            <person name="Hutchinson M.I."/>
            <person name="Powell A.J."/>
            <person name="Barry K."/>
            <person name="Miller A.N."/>
            <person name="Grigoriev I.V."/>
            <person name="Debuchy R."/>
            <person name="Gladieux P."/>
            <person name="Thoren M.H."/>
            <person name="Johannesson H."/>
        </authorList>
    </citation>
    <scope>NUCLEOTIDE SEQUENCE</scope>
    <source>
        <strain evidence="2">SMH3187-1</strain>
    </source>
</reference>
<comment type="caution">
    <text evidence="2">The sequence shown here is derived from an EMBL/GenBank/DDBJ whole genome shotgun (WGS) entry which is preliminary data.</text>
</comment>
<dbReference type="Gene3D" id="3.30.760.10">
    <property type="entry name" value="RNA Cap, Translation Initiation Factor Eif4e"/>
    <property type="match status" value="1"/>
</dbReference>
<sequence>GDEPTVSSLHQRVASLNLPASWNAFDITAILPVGGKDLTWATPSHPPGQLHNAFEDVPGARQLSETVDAFLSRLPPATTDAHVSGLPWLWIANPRVPSEPEPNDGLFTREGTERLRRFTDFMMTTKEKHAAEKSTTQYNRAISKERTSVVADLCDLAAAYGVVCGKWMLFPEPGAVNRVWEVVAHATANGELGTVSKVATRSAADPGGERLVCVYTKDFRDKQDVARVLSRLRQLGLASDGPKKLYYKSDAWTHLGLYNRNEWDISASTYSSKDMFKYIKDEDLKWVL</sequence>
<protein>
    <recommendedName>
        <fullName evidence="4">DUF1917-domain-containing protein</fullName>
    </recommendedName>
</protein>
<dbReference type="EMBL" id="JAUKUD010000003">
    <property type="protein sequence ID" value="KAK0750410.1"/>
    <property type="molecule type" value="Genomic_DNA"/>
</dbReference>
<evidence type="ECO:0000256" key="1">
    <source>
        <dbReference type="ARBA" id="ARBA00010568"/>
    </source>
</evidence>
<dbReference type="PANTHER" id="PTHR31977:SF1">
    <property type="entry name" value="UPF0696 PROTEIN C11ORF68"/>
    <property type="match status" value="1"/>
</dbReference>
<dbReference type="AlphaFoldDB" id="A0AA40F3J0"/>
<proteinExistence type="inferred from homology"/>
<dbReference type="Proteomes" id="UP001172155">
    <property type="component" value="Unassembled WGS sequence"/>
</dbReference>
<comment type="similarity">
    <text evidence="1">Belongs to the UPF0696 family.</text>
</comment>
<organism evidence="2 3">
    <name type="scientific">Schizothecium vesticola</name>
    <dbReference type="NCBI Taxonomy" id="314040"/>
    <lineage>
        <taxon>Eukaryota</taxon>
        <taxon>Fungi</taxon>
        <taxon>Dikarya</taxon>
        <taxon>Ascomycota</taxon>
        <taxon>Pezizomycotina</taxon>
        <taxon>Sordariomycetes</taxon>
        <taxon>Sordariomycetidae</taxon>
        <taxon>Sordariales</taxon>
        <taxon>Schizotheciaceae</taxon>
        <taxon>Schizothecium</taxon>
    </lineage>
</organism>
<dbReference type="SUPFAM" id="SSF55418">
    <property type="entry name" value="eIF4e-like"/>
    <property type="match status" value="1"/>
</dbReference>
<evidence type="ECO:0008006" key="4">
    <source>
        <dbReference type="Google" id="ProtNLM"/>
    </source>
</evidence>
<dbReference type="InterPro" id="IPR023398">
    <property type="entry name" value="TIF_eIF4e-like"/>
</dbReference>